<evidence type="ECO:0000256" key="6">
    <source>
        <dbReference type="PIRSR" id="PIRSR602081-1"/>
    </source>
</evidence>
<evidence type="ECO:0000256" key="2">
    <source>
        <dbReference type="ARBA" id="ARBA00017881"/>
    </source>
</evidence>
<organism evidence="9 10">
    <name type="scientific">Salinivibrio kushneri</name>
    <dbReference type="NCBI Taxonomy" id="1908198"/>
    <lineage>
        <taxon>Bacteria</taxon>
        <taxon>Pseudomonadati</taxon>
        <taxon>Pseudomonadota</taxon>
        <taxon>Gammaproteobacteria</taxon>
        <taxon>Vibrionales</taxon>
        <taxon>Vibrionaceae</taxon>
        <taxon>Salinivibrio</taxon>
    </lineage>
</organism>
<dbReference type="AlphaFoldDB" id="A0AA47KMU8"/>
<dbReference type="SUPFAM" id="SSF48173">
    <property type="entry name" value="Cryptochrome/photolyase FAD-binding domain"/>
    <property type="match status" value="1"/>
</dbReference>
<dbReference type="GO" id="GO:0003913">
    <property type="term" value="F:DNA photolyase activity"/>
    <property type="evidence" value="ECO:0007669"/>
    <property type="project" value="InterPro"/>
</dbReference>
<dbReference type="InterPro" id="IPR002081">
    <property type="entry name" value="Cryptochrome/DNA_photolyase_1"/>
</dbReference>
<accession>A0AA47KMU8</accession>
<dbReference type="GO" id="GO:0003677">
    <property type="term" value="F:DNA binding"/>
    <property type="evidence" value="ECO:0007669"/>
    <property type="project" value="TreeGrafter"/>
</dbReference>
<feature type="binding site" evidence="6">
    <location>
        <begin position="233"/>
        <end position="237"/>
    </location>
    <ligand>
        <name>FAD</name>
        <dbReference type="ChEBI" id="CHEBI:57692"/>
    </ligand>
</feature>
<evidence type="ECO:0000256" key="4">
    <source>
        <dbReference type="ARBA" id="ARBA00022827"/>
    </source>
</evidence>
<dbReference type="Proteomes" id="UP001164748">
    <property type="component" value="Chromosome"/>
</dbReference>
<dbReference type="SUPFAM" id="SSF52425">
    <property type="entry name" value="Cryptochrome/photolyase, N-terminal domain"/>
    <property type="match status" value="1"/>
</dbReference>
<dbReference type="InterPro" id="IPR036155">
    <property type="entry name" value="Crypto/Photolyase_N_sf"/>
</dbReference>
<evidence type="ECO:0000313" key="9">
    <source>
        <dbReference type="EMBL" id="WBA09774.1"/>
    </source>
</evidence>
<comment type="cofactor">
    <cofactor evidence="7">
        <name>(6R)-5,10-methylene-5,6,7,8-tetrahydrofolate</name>
        <dbReference type="ChEBI" id="CHEBI:15636"/>
    </cofactor>
    <text evidence="7">Binds 1 5,10-methenyltetrahydrofolate (MTHF) per subunit.</text>
</comment>
<dbReference type="InterPro" id="IPR014133">
    <property type="entry name" value="Cry_DASH"/>
</dbReference>
<dbReference type="Gene3D" id="1.10.579.10">
    <property type="entry name" value="DNA Cyclobutane Dipyrimidine Photolyase, subunit A, domain 3"/>
    <property type="match status" value="1"/>
</dbReference>
<sequence>MQRGLMWFRHDLRIHDNPALANLASSCDQLTCVFVIDPSWYRADHFQSKHLGAPREAFLWQSLTELHRALDAMGQKLIIRTGKPLEVVANLCMDHAFDLIGVTDHPGTRERHQVDTLVERFPQRVVVSDAHTLFTQHQLPFDLPDIPATFTQFRKAVEKRGIKPRLPLPVPESLPAPIKEIKSDPAPLSDRRIAPYQGGEIAGRAQLNHYLWDTHRIQRYKETRNGLDGWDFSSRLSAWLANGSLSVRWVAAELDRYERNVEKNESTYWLYFELLWREYFQWMLYHYGARFFAFKGVANKRPLTTFYAEAFMAWREGTTPFPIVNAAMRQLKQTGWLSNRSRQLVASCLVHELGVDWRYGAAYFEQQLIDFDVAANYGNWQYLAGVGADPRGSRRFNLDKQAAQYDPDGTFVKTWVEEHVSSELK</sequence>
<dbReference type="NCBIfam" id="TIGR02765">
    <property type="entry name" value="crypto_DASH"/>
    <property type="match status" value="1"/>
</dbReference>
<comment type="cofactor">
    <cofactor evidence="6 7">
        <name>FAD</name>
        <dbReference type="ChEBI" id="CHEBI:57692"/>
    </cofactor>
    <text evidence="6 7">Binds 1 FAD per subunit.</text>
</comment>
<gene>
    <name evidence="9" type="ORF">N8M53_06145</name>
</gene>
<comment type="similarity">
    <text evidence="1 7">Belongs to the DNA photolyase class-1 family.</text>
</comment>
<dbReference type="GO" id="GO:0071949">
    <property type="term" value="F:FAD binding"/>
    <property type="evidence" value="ECO:0007669"/>
    <property type="project" value="TreeGrafter"/>
</dbReference>
<evidence type="ECO:0000313" key="10">
    <source>
        <dbReference type="Proteomes" id="UP001164748"/>
    </source>
</evidence>
<evidence type="ECO:0000256" key="3">
    <source>
        <dbReference type="ARBA" id="ARBA00022630"/>
    </source>
</evidence>
<dbReference type="RefSeq" id="WP_269579874.1">
    <property type="nucleotide sequence ID" value="NZ_CP114588.1"/>
</dbReference>
<dbReference type="Pfam" id="PF03441">
    <property type="entry name" value="FAD_binding_7"/>
    <property type="match status" value="1"/>
</dbReference>
<evidence type="ECO:0000256" key="1">
    <source>
        <dbReference type="ARBA" id="ARBA00005862"/>
    </source>
</evidence>
<dbReference type="InterPro" id="IPR036134">
    <property type="entry name" value="Crypto/Photolyase_FAD-like_sf"/>
</dbReference>
<dbReference type="PRINTS" id="PR00147">
    <property type="entry name" value="DNAPHOTLYASE"/>
</dbReference>
<dbReference type="Pfam" id="PF00875">
    <property type="entry name" value="DNA_photolyase"/>
    <property type="match status" value="1"/>
</dbReference>
<protein>
    <recommendedName>
        <fullName evidence="2 7">Cryptochrome DASH</fullName>
    </recommendedName>
</protein>
<dbReference type="PANTHER" id="PTHR11455">
    <property type="entry name" value="CRYPTOCHROME"/>
    <property type="match status" value="1"/>
</dbReference>
<keyword evidence="5 7" id="KW-0157">Chromophore</keyword>
<dbReference type="InterPro" id="IPR014729">
    <property type="entry name" value="Rossmann-like_a/b/a_fold"/>
</dbReference>
<reference evidence="9" key="1">
    <citation type="submission" date="2022-09" db="EMBL/GenBank/DDBJ databases">
        <authorList>
            <person name="Li Z.-J."/>
        </authorList>
    </citation>
    <scope>NUCLEOTIDE SEQUENCE</scope>
    <source>
        <strain evidence="9">TGB11</strain>
    </source>
</reference>
<comment type="function">
    <text evidence="7">May have a photoreceptor function.</text>
</comment>
<name>A0AA47KMU8_9GAMM</name>
<dbReference type="Gene3D" id="1.25.40.80">
    <property type="match status" value="1"/>
</dbReference>
<feature type="domain" description="Photolyase/cryptochrome alpha/beta" evidence="8">
    <location>
        <begin position="2"/>
        <end position="136"/>
    </location>
</feature>
<feature type="binding site" evidence="6">
    <location>
        <begin position="370"/>
        <end position="372"/>
    </location>
    <ligand>
        <name>FAD</name>
        <dbReference type="ChEBI" id="CHEBI:57692"/>
    </ligand>
</feature>
<dbReference type="PROSITE" id="PS51645">
    <property type="entry name" value="PHR_CRY_ALPHA_BETA"/>
    <property type="match status" value="1"/>
</dbReference>
<dbReference type="EMBL" id="CP114588">
    <property type="protein sequence ID" value="WBA09774.1"/>
    <property type="molecule type" value="Genomic_DNA"/>
</dbReference>
<dbReference type="GO" id="GO:0000719">
    <property type="term" value="P:photoreactive repair"/>
    <property type="evidence" value="ECO:0007669"/>
    <property type="project" value="TreeGrafter"/>
</dbReference>
<keyword evidence="3 6" id="KW-0285">Flavoprotein</keyword>
<proteinExistence type="inferred from homology"/>
<evidence type="ECO:0000256" key="7">
    <source>
        <dbReference type="RuleBase" id="RU367151"/>
    </source>
</evidence>
<evidence type="ECO:0000259" key="8">
    <source>
        <dbReference type="PROSITE" id="PS51645"/>
    </source>
</evidence>
<dbReference type="PROSITE" id="PS51257">
    <property type="entry name" value="PROKAR_LIPOPROTEIN"/>
    <property type="match status" value="1"/>
</dbReference>
<dbReference type="InterPro" id="IPR006050">
    <property type="entry name" value="DNA_photolyase_N"/>
</dbReference>
<evidence type="ECO:0000256" key="5">
    <source>
        <dbReference type="ARBA" id="ARBA00022991"/>
    </source>
</evidence>
<keyword evidence="4 6" id="KW-0274">FAD</keyword>
<dbReference type="Gene3D" id="3.40.50.620">
    <property type="entry name" value="HUPs"/>
    <property type="match status" value="1"/>
</dbReference>
<dbReference type="PANTHER" id="PTHR11455:SF22">
    <property type="entry name" value="CRYPTOCHROME DASH"/>
    <property type="match status" value="1"/>
</dbReference>
<dbReference type="InterPro" id="IPR005101">
    <property type="entry name" value="Cryptochr/Photolyase_FAD-bd"/>
</dbReference>
<feature type="binding site" evidence="6">
    <location>
        <position position="220"/>
    </location>
    <ligand>
        <name>FAD</name>
        <dbReference type="ChEBI" id="CHEBI:57692"/>
    </ligand>
</feature>